<gene>
    <name evidence="1" type="ORF">DdX_10985</name>
</gene>
<dbReference type="AlphaFoldDB" id="A0AAD4R1N1"/>
<evidence type="ECO:0000313" key="1">
    <source>
        <dbReference type="EMBL" id="KAI1709973.1"/>
    </source>
</evidence>
<accession>A0AAD4R1N1</accession>
<reference evidence="1" key="1">
    <citation type="submission" date="2022-01" db="EMBL/GenBank/DDBJ databases">
        <title>Genome Sequence Resource for Two Populations of Ditylenchus destructor, the Migratory Endoparasitic Phytonematode.</title>
        <authorList>
            <person name="Zhang H."/>
            <person name="Lin R."/>
            <person name="Xie B."/>
        </authorList>
    </citation>
    <scope>NUCLEOTIDE SEQUENCE</scope>
    <source>
        <strain evidence="1">BazhouSP</strain>
    </source>
</reference>
<name>A0AAD4R1N1_9BILA</name>
<organism evidence="1 2">
    <name type="scientific">Ditylenchus destructor</name>
    <dbReference type="NCBI Taxonomy" id="166010"/>
    <lineage>
        <taxon>Eukaryota</taxon>
        <taxon>Metazoa</taxon>
        <taxon>Ecdysozoa</taxon>
        <taxon>Nematoda</taxon>
        <taxon>Chromadorea</taxon>
        <taxon>Rhabditida</taxon>
        <taxon>Tylenchina</taxon>
        <taxon>Tylenchomorpha</taxon>
        <taxon>Sphaerularioidea</taxon>
        <taxon>Anguinidae</taxon>
        <taxon>Anguininae</taxon>
        <taxon>Ditylenchus</taxon>
    </lineage>
</organism>
<evidence type="ECO:0000313" key="2">
    <source>
        <dbReference type="Proteomes" id="UP001201812"/>
    </source>
</evidence>
<comment type="caution">
    <text evidence="1">The sequence shown here is derived from an EMBL/GenBank/DDBJ whole genome shotgun (WGS) entry which is preliminary data.</text>
</comment>
<dbReference type="EMBL" id="JAKKPZ010000028">
    <property type="protein sequence ID" value="KAI1709973.1"/>
    <property type="molecule type" value="Genomic_DNA"/>
</dbReference>
<protein>
    <submittedName>
        <fullName evidence="1">Uncharacterized protein</fullName>
    </submittedName>
</protein>
<keyword evidence="2" id="KW-1185">Reference proteome</keyword>
<dbReference type="Proteomes" id="UP001201812">
    <property type="component" value="Unassembled WGS sequence"/>
</dbReference>
<sequence length="136" mass="14953">MAMDKSNKSSALTFAGRTPQMGSGGRPLSFALNLLESFGPKNPGPSHKVFKDENNCAFIFALYLIPTLHYSISRNILPSKSSTATNESVQGSINVKNPRIISRKENAEMTSEELKREIDDQFLAGQLAKLHDSPKK</sequence>
<proteinExistence type="predicted"/>